<dbReference type="SMART" id="SM00331">
    <property type="entry name" value="PP2C_SIG"/>
    <property type="match status" value="1"/>
</dbReference>
<dbReference type="PANTHER" id="PTHR43156">
    <property type="entry name" value="STAGE II SPORULATION PROTEIN E-RELATED"/>
    <property type="match status" value="1"/>
</dbReference>
<protein>
    <submittedName>
        <fullName evidence="7">PP2C family protein-serine/threonine phosphatase</fullName>
        <ecNumber evidence="7">3.1.3.16</ecNumber>
    </submittedName>
</protein>
<dbReference type="RefSeq" id="WP_377563371.1">
    <property type="nucleotide sequence ID" value="NZ_JBHTJZ010000008.1"/>
</dbReference>
<evidence type="ECO:0000256" key="4">
    <source>
        <dbReference type="ARBA" id="ARBA00023136"/>
    </source>
</evidence>
<evidence type="ECO:0000259" key="6">
    <source>
        <dbReference type="PROSITE" id="PS50885"/>
    </source>
</evidence>
<dbReference type="PANTHER" id="PTHR43156:SF2">
    <property type="entry name" value="STAGE II SPORULATION PROTEIN E"/>
    <property type="match status" value="1"/>
</dbReference>
<sequence length="550" mass="61519">MTSWMPGRPFQLLFRLFFAYMAALLGGTIFIIINNLVFHQLPMNSMLLFHIPFLLASDIIFALVLLVFTWFRLNPLFRNAHATKLAVLKSNLTDPSGKEQLFRRLLRFPYELFVSVVVLAAVFIVLFHTSDIVRHRAALSIPYGWNKLAISISSELGLTFVVGILLFSLSRATLRPYLLQLHLTAVSGFKPSSMQRSLYLICCVCFAITFMASGRFALLAMTEKVIDLPVYGLVAGMYTLFSISVVVLFVRNWQRDLHIITTKLYQLGGDDQTMPFQAVPLFSDDEVASLTIAFNQVQERLSAMYDEVAEQLALARDIQQRLLPAALPVTDPLQLAVYCEPCYEVGGDFYDVIPIDDTKMIMAIGDVAGKGMSAAIVMTAILAGLREEAAKGGSSGQMMSRLNEQLYSIAKGRLFVTVGLAVIRCKEEVVEVDYTSAGHLSPYVVADGIVRELAGSSLPLGVADDCSYTEAERTFLLAKGQTLVMQTDGIVDALDAHNELFGFERWENELRQIDWRNEPTFVLKQLLERLPNSNNRSQSDDRTIMLIRHH</sequence>
<comment type="subcellular location">
    <subcellularLocation>
        <location evidence="1">Cell membrane</location>
    </subcellularLocation>
</comment>
<organism evidence="7 8">
    <name type="scientific">Paenibacillus chungangensis</name>
    <dbReference type="NCBI Taxonomy" id="696535"/>
    <lineage>
        <taxon>Bacteria</taxon>
        <taxon>Bacillati</taxon>
        <taxon>Bacillota</taxon>
        <taxon>Bacilli</taxon>
        <taxon>Bacillales</taxon>
        <taxon>Paenibacillaceae</taxon>
        <taxon>Paenibacillus</taxon>
    </lineage>
</organism>
<evidence type="ECO:0000313" key="7">
    <source>
        <dbReference type="EMBL" id="MFD0959291.1"/>
    </source>
</evidence>
<dbReference type="InterPro" id="IPR036457">
    <property type="entry name" value="PPM-type-like_dom_sf"/>
</dbReference>
<dbReference type="EMBL" id="JBHTJZ010000008">
    <property type="protein sequence ID" value="MFD0959291.1"/>
    <property type="molecule type" value="Genomic_DNA"/>
</dbReference>
<dbReference type="Proteomes" id="UP001596989">
    <property type="component" value="Unassembled WGS sequence"/>
</dbReference>
<keyword evidence="8" id="KW-1185">Reference proteome</keyword>
<evidence type="ECO:0000256" key="5">
    <source>
        <dbReference type="SAM" id="Phobius"/>
    </source>
</evidence>
<dbReference type="GO" id="GO:0004722">
    <property type="term" value="F:protein serine/threonine phosphatase activity"/>
    <property type="evidence" value="ECO:0007669"/>
    <property type="project" value="UniProtKB-EC"/>
</dbReference>
<dbReference type="Gene3D" id="3.60.40.10">
    <property type="entry name" value="PPM-type phosphatase domain"/>
    <property type="match status" value="1"/>
</dbReference>
<keyword evidence="5" id="KW-0812">Transmembrane</keyword>
<feature type="transmembrane region" description="Helical" evidence="5">
    <location>
        <begin position="12"/>
        <end position="37"/>
    </location>
</feature>
<evidence type="ECO:0000256" key="1">
    <source>
        <dbReference type="ARBA" id="ARBA00004236"/>
    </source>
</evidence>
<feature type="transmembrane region" description="Helical" evidence="5">
    <location>
        <begin position="108"/>
        <end position="128"/>
    </location>
</feature>
<evidence type="ECO:0000313" key="8">
    <source>
        <dbReference type="Proteomes" id="UP001596989"/>
    </source>
</evidence>
<evidence type="ECO:0000256" key="3">
    <source>
        <dbReference type="ARBA" id="ARBA00022801"/>
    </source>
</evidence>
<feature type="domain" description="HAMP" evidence="6">
    <location>
        <begin position="277"/>
        <end position="306"/>
    </location>
</feature>
<dbReference type="InterPro" id="IPR003660">
    <property type="entry name" value="HAMP_dom"/>
</dbReference>
<comment type="caution">
    <text evidence="7">The sequence shown here is derived from an EMBL/GenBank/DDBJ whole genome shotgun (WGS) entry which is preliminary data.</text>
</comment>
<keyword evidence="3 7" id="KW-0378">Hydrolase</keyword>
<keyword evidence="2" id="KW-1003">Cell membrane</keyword>
<dbReference type="EC" id="3.1.3.16" evidence="7"/>
<keyword evidence="4 5" id="KW-0472">Membrane</keyword>
<gene>
    <name evidence="7" type="ORF">ACFQ2I_07800</name>
</gene>
<dbReference type="InterPro" id="IPR052016">
    <property type="entry name" value="Bact_Sigma-Reg"/>
</dbReference>
<dbReference type="SUPFAM" id="SSF81606">
    <property type="entry name" value="PP2C-like"/>
    <property type="match status" value="1"/>
</dbReference>
<dbReference type="Pfam" id="PF07228">
    <property type="entry name" value="SpoIIE"/>
    <property type="match status" value="1"/>
</dbReference>
<dbReference type="InterPro" id="IPR001932">
    <property type="entry name" value="PPM-type_phosphatase-like_dom"/>
</dbReference>
<feature type="transmembrane region" description="Helical" evidence="5">
    <location>
        <begin position="230"/>
        <end position="250"/>
    </location>
</feature>
<evidence type="ECO:0000256" key="2">
    <source>
        <dbReference type="ARBA" id="ARBA00022475"/>
    </source>
</evidence>
<keyword evidence="5" id="KW-1133">Transmembrane helix</keyword>
<proteinExistence type="predicted"/>
<feature type="transmembrane region" description="Helical" evidence="5">
    <location>
        <begin position="49"/>
        <end position="71"/>
    </location>
</feature>
<accession>A0ABW3HP63</accession>
<reference evidence="8" key="1">
    <citation type="journal article" date="2019" name="Int. J. Syst. Evol. Microbiol.">
        <title>The Global Catalogue of Microorganisms (GCM) 10K type strain sequencing project: providing services to taxonomists for standard genome sequencing and annotation.</title>
        <authorList>
            <consortium name="The Broad Institute Genomics Platform"/>
            <consortium name="The Broad Institute Genome Sequencing Center for Infectious Disease"/>
            <person name="Wu L."/>
            <person name="Ma J."/>
        </authorList>
    </citation>
    <scope>NUCLEOTIDE SEQUENCE [LARGE SCALE GENOMIC DNA]</scope>
    <source>
        <strain evidence="8">CCUG 59129</strain>
    </source>
</reference>
<feature type="transmembrane region" description="Helical" evidence="5">
    <location>
        <begin position="198"/>
        <end position="218"/>
    </location>
</feature>
<name>A0ABW3HP63_9BACL</name>
<feature type="transmembrane region" description="Helical" evidence="5">
    <location>
        <begin position="148"/>
        <end position="169"/>
    </location>
</feature>
<dbReference type="PROSITE" id="PS50885">
    <property type="entry name" value="HAMP"/>
    <property type="match status" value="1"/>
</dbReference>